<dbReference type="Pfam" id="PF10670">
    <property type="entry name" value="DUF4198"/>
    <property type="match status" value="1"/>
</dbReference>
<proteinExistence type="predicted"/>
<keyword evidence="1" id="KW-0732">Signal</keyword>
<dbReference type="EMBL" id="NSKE01000004">
    <property type="protein sequence ID" value="PAU94450.1"/>
    <property type="molecule type" value="Genomic_DNA"/>
</dbReference>
<comment type="caution">
    <text evidence="2">The sequence shown here is derived from an EMBL/GenBank/DDBJ whole genome shotgun (WGS) entry which is preliminary data.</text>
</comment>
<keyword evidence="3" id="KW-1185">Reference proteome</keyword>
<dbReference type="OrthoDB" id="1148550at2"/>
<feature type="signal peptide" evidence="1">
    <location>
        <begin position="1"/>
        <end position="20"/>
    </location>
</feature>
<evidence type="ECO:0000313" key="3">
    <source>
        <dbReference type="Proteomes" id="UP000218831"/>
    </source>
</evidence>
<dbReference type="RefSeq" id="WP_095605991.1">
    <property type="nucleotide sequence ID" value="NZ_NSKE01000004.1"/>
</dbReference>
<accession>A0A2A2GB69</accession>
<gene>
    <name evidence="2" type="ORF">CK503_06535</name>
</gene>
<dbReference type="InterPro" id="IPR019613">
    <property type="entry name" value="DUF4198"/>
</dbReference>
<reference evidence="2 3" key="1">
    <citation type="submission" date="2017-08" db="EMBL/GenBank/DDBJ databases">
        <title>Aliifodinibius alkalisoli sp. nov., isolated from saline alkaline soil.</title>
        <authorList>
            <person name="Liu D."/>
            <person name="Zhang G."/>
        </authorList>
    </citation>
    <scope>NUCLEOTIDE SEQUENCE [LARGE SCALE GENOMIC DNA]</scope>
    <source>
        <strain evidence="2 3">WN023</strain>
    </source>
</reference>
<name>A0A2A2GB69_9BACT</name>
<dbReference type="AlphaFoldDB" id="A0A2A2GB69"/>
<evidence type="ECO:0000256" key="1">
    <source>
        <dbReference type="SAM" id="SignalP"/>
    </source>
</evidence>
<organism evidence="2 3">
    <name type="scientific">Fodinibius salipaludis</name>
    <dbReference type="NCBI Taxonomy" id="2032627"/>
    <lineage>
        <taxon>Bacteria</taxon>
        <taxon>Pseudomonadati</taxon>
        <taxon>Balneolota</taxon>
        <taxon>Balneolia</taxon>
        <taxon>Balneolales</taxon>
        <taxon>Balneolaceae</taxon>
        <taxon>Fodinibius</taxon>
    </lineage>
</organism>
<evidence type="ECO:0000313" key="2">
    <source>
        <dbReference type="EMBL" id="PAU94450.1"/>
    </source>
</evidence>
<protein>
    <submittedName>
        <fullName evidence="2">Ferredoxin</fullName>
    </submittedName>
</protein>
<sequence>MKKIVLSTLFTLFITSHLFAHNLWIETTSTGSIGESQEVHVYYGEYTSGYYEKVDENFKDVADFELWVVTPDGNRIQLDTTPGQQKYTAEFTPEQSGAYTVFLKSDQADVVDWREYDLGILKPNFYASTITVVGKNTSKTTSDLTEANPLVIHDSSAQPKQAGDSTQLTVFYEGEPLAEQEIVVGIADQWTKTVSTNEDGNVEFALPWKGQYVIETVYTEDTSGTFNKTDYEATRHTSTYTIKVQ</sequence>
<dbReference type="Proteomes" id="UP000218831">
    <property type="component" value="Unassembled WGS sequence"/>
</dbReference>
<feature type="chain" id="PRO_5013308138" evidence="1">
    <location>
        <begin position="21"/>
        <end position="245"/>
    </location>
</feature>